<feature type="transmembrane region" description="Helical" evidence="1">
    <location>
        <begin position="304"/>
        <end position="323"/>
    </location>
</feature>
<proteinExistence type="predicted"/>
<organism evidence="2 3">
    <name type="scientific">Pedobacter hartonius</name>
    <dbReference type="NCBI Taxonomy" id="425514"/>
    <lineage>
        <taxon>Bacteria</taxon>
        <taxon>Pseudomonadati</taxon>
        <taxon>Bacteroidota</taxon>
        <taxon>Sphingobacteriia</taxon>
        <taxon>Sphingobacteriales</taxon>
        <taxon>Sphingobacteriaceae</taxon>
        <taxon>Pedobacter</taxon>
    </lineage>
</organism>
<evidence type="ECO:0000313" key="2">
    <source>
        <dbReference type="EMBL" id="SEA62936.1"/>
    </source>
</evidence>
<gene>
    <name evidence="2" type="ORF">SAMN05443550_104154</name>
</gene>
<keyword evidence="3" id="KW-1185">Reference proteome</keyword>
<feature type="transmembrane region" description="Helical" evidence="1">
    <location>
        <begin position="464"/>
        <end position="480"/>
    </location>
</feature>
<dbReference type="RefSeq" id="WP_090556292.1">
    <property type="nucleotide sequence ID" value="NZ_FNRA01000004.1"/>
</dbReference>
<dbReference type="OrthoDB" id="787156at2"/>
<feature type="transmembrane region" description="Helical" evidence="1">
    <location>
        <begin position="184"/>
        <end position="202"/>
    </location>
</feature>
<keyword evidence="1" id="KW-1133">Transmembrane helix</keyword>
<feature type="transmembrane region" description="Helical" evidence="1">
    <location>
        <begin position="439"/>
        <end position="458"/>
    </location>
</feature>
<feature type="transmembrane region" description="Helical" evidence="1">
    <location>
        <begin position="14"/>
        <end position="38"/>
    </location>
</feature>
<dbReference type="EMBL" id="FNRA01000004">
    <property type="protein sequence ID" value="SEA62936.1"/>
    <property type="molecule type" value="Genomic_DNA"/>
</dbReference>
<feature type="transmembrane region" description="Helical" evidence="1">
    <location>
        <begin position="259"/>
        <end position="292"/>
    </location>
</feature>
<protein>
    <recommendedName>
        <fullName evidence="4">Dolichyl-phosphate-mannose-protein mannosyltransferase</fullName>
    </recommendedName>
</protein>
<reference evidence="2 3" key="1">
    <citation type="submission" date="2016-10" db="EMBL/GenBank/DDBJ databases">
        <authorList>
            <person name="de Groot N.N."/>
        </authorList>
    </citation>
    <scope>NUCLEOTIDE SEQUENCE [LARGE SCALE GENOMIC DNA]</scope>
    <source>
        <strain evidence="2 3">DSM 19033</strain>
    </source>
</reference>
<keyword evidence="1" id="KW-0812">Transmembrane</keyword>
<keyword evidence="1" id="KW-0472">Membrane</keyword>
<evidence type="ECO:0000256" key="1">
    <source>
        <dbReference type="SAM" id="Phobius"/>
    </source>
</evidence>
<feature type="transmembrane region" description="Helical" evidence="1">
    <location>
        <begin position="77"/>
        <end position="98"/>
    </location>
</feature>
<dbReference type="AlphaFoldDB" id="A0A1H4CRB2"/>
<dbReference type="Proteomes" id="UP000198850">
    <property type="component" value="Unassembled WGS sequence"/>
</dbReference>
<dbReference type="STRING" id="425514.SAMN05443550_104154"/>
<evidence type="ECO:0008006" key="4">
    <source>
        <dbReference type="Google" id="ProtNLM"/>
    </source>
</evidence>
<sequence length="607" mass="68873">MDTTNKNNEQSKHYFLAGFFLVVTLGFTLLIQSITFFLNGRIGWWQFPLALVLAFSMHVYLLFISPWMATGKLRSQIYSLCLPVVLIVISILVSGHFFDVSDDGQQYHQEAVIQLSQGWNPYHTVLGGSAMDFLKNVTDGWDPYKMGLDYKTIYLIWINHYAKGTEFIQAGIYVMTGHIETGKAVNIILMFAGLLLTLSLLLPKLPPFKAWMTALLLTCNPIAIAQVLTFCVDGVLTSIFLIFIASVILAVKEKHWMHYLLVVLVVILAFGVKFTAVVYIVILMAAAICWLLLNKELKNHKKLIINFAIASILGVLVGFNPYITNTIKEGNPFYPLMGPKKVDILSANIPPTFLERSTAERFFVSLFSHTDNTSVGGVQHDPPVLKVPFTLNKGDIRTFWVDTRVAGFGPWFSGILILSVVLLFILMLKCYRNRRFKDILFIFMALVFTVAIMPESWWARYIPQLWFIPILLLLATELFLPDQYRLLKRAVYITLVVNVGFTFVIIIQNLVITSQITQQLAILKASGRTIIVDFGESPPLRIRLEEQGIPYVEQDLEFMKAIPESFKRSNTQFLPPDHINMDIQPPFIIRFLTKLGIKPNPWGGIGY</sequence>
<accession>A0A1H4CRB2</accession>
<feature type="transmembrane region" description="Helical" evidence="1">
    <location>
        <begin position="492"/>
        <end position="512"/>
    </location>
</feature>
<name>A0A1H4CRB2_9SPHI</name>
<feature type="transmembrane region" description="Helical" evidence="1">
    <location>
        <begin position="44"/>
        <end position="65"/>
    </location>
</feature>
<evidence type="ECO:0000313" key="3">
    <source>
        <dbReference type="Proteomes" id="UP000198850"/>
    </source>
</evidence>
<feature type="transmembrane region" description="Helical" evidence="1">
    <location>
        <begin position="214"/>
        <end position="247"/>
    </location>
</feature>
<feature type="transmembrane region" description="Helical" evidence="1">
    <location>
        <begin position="408"/>
        <end position="427"/>
    </location>
</feature>